<dbReference type="GeneID" id="115810238"/>
<organism evidence="4 5">
    <name type="scientific">Chanos chanos</name>
    <name type="common">Milkfish</name>
    <name type="synonym">Mugil chanos</name>
    <dbReference type="NCBI Taxonomy" id="29144"/>
    <lineage>
        <taxon>Eukaryota</taxon>
        <taxon>Metazoa</taxon>
        <taxon>Chordata</taxon>
        <taxon>Craniata</taxon>
        <taxon>Vertebrata</taxon>
        <taxon>Euteleostomi</taxon>
        <taxon>Actinopterygii</taxon>
        <taxon>Neopterygii</taxon>
        <taxon>Teleostei</taxon>
        <taxon>Ostariophysi</taxon>
        <taxon>Gonorynchiformes</taxon>
        <taxon>Chanidae</taxon>
        <taxon>Chanos</taxon>
    </lineage>
</organism>
<evidence type="ECO:0000256" key="1">
    <source>
        <dbReference type="SAM" id="Coils"/>
    </source>
</evidence>
<evidence type="ECO:0000259" key="3">
    <source>
        <dbReference type="Pfam" id="PF13904"/>
    </source>
</evidence>
<dbReference type="FunCoup" id="A0A6J2V4Y4">
    <property type="interactions" value="608"/>
</dbReference>
<feature type="compositionally biased region" description="Basic and acidic residues" evidence="2">
    <location>
        <begin position="221"/>
        <end position="258"/>
    </location>
</feature>
<keyword evidence="4" id="KW-1185">Reference proteome</keyword>
<dbReference type="InterPro" id="IPR045323">
    <property type="entry name" value="CCDC34"/>
</dbReference>
<sequence>MTTPQPSTSKSFTSTPLKKSGRCSVPEVKSLDYDSAGESTYSLLSPIFHDSFDLSDDDHGAKEPQQIHVITNKISNVAISDDATPSSPGRNGMESSHMEGVQSGNESFAPNLSAWEHWVICKAKEERLKTQQKAVEQLKLQQMKEQQEREKQQKQVVTEVKIQEWLQRKREEEKKIKLCREQQKSEETLQKKQKQTDIERKSQEKYKEWLQKKKEEEIIKKLREKEDADRREQQEKERREKAEEKFKEWLRTVKDKRQTSVSSAGGYDNLHYPSPSFVNPIPWKPIHVPKPERVSKKKTGRRRPSSDHSNCQATSYVHYKPKGPDKRR</sequence>
<dbReference type="OrthoDB" id="5981665at2759"/>
<feature type="region of interest" description="Disordered" evidence="2">
    <location>
        <begin position="72"/>
        <end position="107"/>
    </location>
</feature>
<feature type="domain" description="Coiled-coil" evidence="3">
    <location>
        <begin position="112"/>
        <end position="283"/>
    </location>
</feature>
<dbReference type="Proteomes" id="UP000504632">
    <property type="component" value="Chromosome 4"/>
</dbReference>
<feature type="compositionally biased region" description="Polar residues" evidence="2">
    <location>
        <begin position="72"/>
        <end position="89"/>
    </location>
</feature>
<evidence type="ECO:0000313" key="4">
    <source>
        <dbReference type="Proteomes" id="UP000504632"/>
    </source>
</evidence>
<feature type="compositionally biased region" description="Basic residues" evidence="2">
    <location>
        <begin position="319"/>
        <end position="328"/>
    </location>
</feature>
<feature type="region of interest" description="Disordered" evidence="2">
    <location>
        <begin position="221"/>
        <end position="328"/>
    </location>
</feature>
<protein>
    <submittedName>
        <fullName evidence="5">Coiled-coil domain-containing protein 34</fullName>
    </submittedName>
</protein>
<reference evidence="5" key="1">
    <citation type="submission" date="2025-08" db="UniProtKB">
        <authorList>
            <consortium name="RefSeq"/>
        </authorList>
    </citation>
    <scope>IDENTIFICATION</scope>
</reference>
<evidence type="ECO:0000256" key="2">
    <source>
        <dbReference type="SAM" id="MobiDB-lite"/>
    </source>
</evidence>
<dbReference type="PANTHER" id="PTHR23247">
    <property type="entry name" value="NY-REN-41 ANTIGEN L15 -RELATED"/>
    <property type="match status" value="1"/>
</dbReference>
<dbReference type="InParanoid" id="A0A6J2V4Y4"/>
<evidence type="ECO:0000313" key="5">
    <source>
        <dbReference type="RefSeq" id="XP_030628025.1"/>
    </source>
</evidence>
<feature type="region of interest" description="Disordered" evidence="2">
    <location>
        <begin position="1"/>
        <end position="29"/>
    </location>
</feature>
<feature type="region of interest" description="Disordered" evidence="2">
    <location>
        <begin position="182"/>
        <end position="205"/>
    </location>
</feature>
<feature type="compositionally biased region" description="Polar residues" evidence="2">
    <location>
        <begin position="1"/>
        <end position="17"/>
    </location>
</feature>
<dbReference type="CTD" id="91057"/>
<dbReference type="PANTHER" id="PTHR23247:SF2">
    <property type="entry name" value="COILED-COIL DOMAIN-CONTAINING PROTEIN 34"/>
    <property type="match status" value="1"/>
</dbReference>
<gene>
    <name evidence="5" type="primary">ccdc34</name>
</gene>
<name>A0A6J2V4Y4_CHACN</name>
<dbReference type="AlphaFoldDB" id="A0A6J2V4Y4"/>
<accession>A0A6J2V4Y4</accession>
<dbReference type="RefSeq" id="XP_030628025.1">
    <property type="nucleotide sequence ID" value="XM_030772165.1"/>
</dbReference>
<proteinExistence type="predicted"/>
<feature type="coiled-coil region" evidence="1">
    <location>
        <begin position="121"/>
        <end position="182"/>
    </location>
</feature>
<dbReference type="Pfam" id="PF13904">
    <property type="entry name" value="CCDC34"/>
    <property type="match status" value="1"/>
</dbReference>
<dbReference type="InterPro" id="IPR025259">
    <property type="entry name" value="CCDC34/181"/>
</dbReference>
<keyword evidence="1" id="KW-0175">Coiled coil</keyword>